<evidence type="ECO:0000256" key="1">
    <source>
        <dbReference type="ARBA" id="ARBA00004651"/>
    </source>
</evidence>
<dbReference type="Gene3D" id="1.10.3720.10">
    <property type="entry name" value="MetI-like"/>
    <property type="match status" value="1"/>
</dbReference>
<evidence type="ECO:0000256" key="2">
    <source>
        <dbReference type="ARBA" id="ARBA00022448"/>
    </source>
</evidence>
<accession>A0ABV6RCI7</accession>
<dbReference type="Pfam" id="PF00528">
    <property type="entry name" value="BPD_transp_1"/>
    <property type="match status" value="1"/>
</dbReference>
<dbReference type="PANTHER" id="PTHR30193:SF41">
    <property type="entry name" value="DIACETYLCHITOBIOSE UPTAKE SYSTEM PERMEASE PROTEIN NGCF"/>
    <property type="match status" value="1"/>
</dbReference>
<evidence type="ECO:0000256" key="7">
    <source>
        <dbReference type="RuleBase" id="RU363032"/>
    </source>
</evidence>
<feature type="transmembrane region" description="Helical" evidence="7">
    <location>
        <begin position="27"/>
        <end position="56"/>
    </location>
</feature>
<dbReference type="InterPro" id="IPR035906">
    <property type="entry name" value="MetI-like_sf"/>
</dbReference>
<evidence type="ECO:0000313" key="9">
    <source>
        <dbReference type="EMBL" id="MFC0674711.1"/>
    </source>
</evidence>
<keyword evidence="5 7" id="KW-1133">Transmembrane helix</keyword>
<evidence type="ECO:0000256" key="3">
    <source>
        <dbReference type="ARBA" id="ARBA00022475"/>
    </source>
</evidence>
<proteinExistence type="inferred from homology"/>
<dbReference type="InterPro" id="IPR051393">
    <property type="entry name" value="ABC_transporter_permease"/>
</dbReference>
<reference evidence="9 10" key="1">
    <citation type="submission" date="2024-09" db="EMBL/GenBank/DDBJ databases">
        <authorList>
            <person name="Sun Q."/>
            <person name="Mori K."/>
        </authorList>
    </citation>
    <scope>NUCLEOTIDE SEQUENCE [LARGE SCALE GENOMIC DNA]</scope>
    <source>
        <strain evidence="9 10">CICC 10874</strain>
    </source>
</reference>
<dbReference type="PROSITE" id="PS50928">
    <property type="entry name" value="ABC_TM1"/>
    <property type="match status" value="1"/>
</dbReference>
<dbReference type="EMBL" id="JBHLSV010000014">
    <property type="protein sequence ID" value="MFC0674711.1"/>
    <property type="molecule type" value="Genomic_DNA"/>
</dbReference>
<dbReference type="Proteomes" id="UP001589793">
    <property type="component" value="Unassembled WGS sequence"/>
</dbReference>
<keyword evidence="10" id="KW-1185">Reference proteome</keyword>
<feature type="domain" description="ABC transmembrane type-1" evidence="8">
    <location>
        <begin position="86"/>
        <end position="298"/>
    </location>
</feature>
<dbReference type="RefSeq" id="WP_376981056.1">
    <property type="nucleotide sequence ID" value="NZ_JBHLSV010000014.1"/>
</dbReference>
<feature type="transmembrane region" description="Helical" evidence="7">
    <location>
        <begin position="220"/>
        <end position="241"/>
    </location>
</feature>
<sequence>MSTVVQTPRTAPAVRRGETSWRRRDRLWGMAFVAPQALGMLLFTLVPFALAFLLAFTEWNGFGMPSWVGLANFRDQLSDPLLWRAIANTLFLAVVTVPIGLLLAIIGAVALNRITGRTVYLIMFFAPVVTSVVAVALLWQQMLRADGVLSLGIAKVLGIAPPDWLGDPRLALISVCMVTIWSSLGLNIVIFMAGLQNISDSVLEAAQIDGAGPLRRFRSVILPLLSPVIFYQSVVAFISSLQTFDLVFVLIKNAGPDNATRTIVYHIYDTGFSAQKFGVSSAASIILLILTLLITAAQFGLQKRFVHYE</sequence>
<evidence type="ECO:0000313" key="10">
    <source>
        <dbReference type="Proteomes" id="UP001589793"/>
    </source>
</evidence>
<evidence type="ECO:0000259" key="8">
    <source>
        <dbReference type="PROSITE" id="PS50928"/>
    </source>
</evidence>
<keyword evidence="4 7" id="KW-0812">Transmembrane</keyword>
<evidence type="ECO:0000256" key="6">
    <source>
        <dbReference type="ARBA" id="ARBA00023136"/>
    </source>
</evidence>
<feature type="transmembrane region" description="Helical" evidence="7">
    <location>
        <begin position="170"/>
        <end position="193"/>
    </location>
</feature>
<keyword evidence="2 7" id="KW-0813">Transport</keyword>
<comment type="caution">
    <text evidence="9">The sequence shown here is derived from an EMBL/GenBank/DDBJ whole genome shotgun (WGS) entry which is preliminary data.</text>
</comment>
<gene>
    <name evidence="9" type="ORF">ACFFF6_12155</name>
</gene>
<dbReference type="PANTHER" id="PTHR30193">
    <property type="entry name" value="ABC TRANSPORTER PERMEASE PROTEIN"/>
    <property type="match status" value="1"/>
</dbReference>
<dbReference type="InterPro" id="IPR000515">
    <property type="entry name" value="MetI-like"/>
</dbReference>
<evidence type="ECO:0000256" key="4">
    <source>
        <dbReference type="ARBA" id="ARBA00022692"/>
    </source>
</evidence>
<keyword evidence="6 7" id="KW-0472">Membrane</keyword>
<evidence type="ECO:0000256" key="5">
    <source>
        <dbReference type="ARBA" id="ARBA00022989"/>
    </source>
</evidence>
<feature type="transmembrane region" description="Helical" evidence="7">
    <location>
        <begin position="85"/>
        <end position="111"/>
    </location>
</feature>
<name>A0ABV6RCI7_9MICO</name>
<organism evidence="9 10">
    <name type="scientific">Brachybacterium hainanense</name>
    <dbReference type="NCBI Taxonomy" id="1541174"/>
    <lineage>
        <taxon>Bacteria</taxon>
        <taxon>Bacillati</taxon>
        <taxon>Actinomycetota</taxon>
        <taxon>Actinomycetes</taxon>
        <taxon>Micrococcales</taxon>
        <taxon>Dermabacteraceae</taxon>
        <taxon>Brachybacterium</taxon>
    </lineage>
</organism>
<dbReference type="CDD" id="cd06261">
    <property type="entry name" value="TM_PBP2"/>
    <property type="match status" value="1"/>
</dbReference>
<protein>
    <submittedName>
        <fullName evidence="9">Carbohydrate ABC transporter permease</fullName>
    </submittedName>
</protein>
<feature type="transmembrane region" description="Helical" evidence="7">
    <location>
        <begin position="282"/>
        <end position="301"/>
    </location>
</feature>
<comment type="similarity">
    <text evidence="7">Belongs to the binding-protein-dependent transport system permease family.</text>
</comment>
<feature type="transmembrane region" description="Helical" evidence="7">
    <location>
        <begin position="118"/>
        <end position="139"/>
    </location>
</feature>
<comment type="subcellular location">
    <subcellularLocation>
        <location evidence="1 7">Cell membrane</location>
        <topology evidence="1 7">Multi-pass membrane protein</topology>
    </subcellularLocation>
</comment>
<keyword evidence="3" id="KW-1003">Cell membrane</keyword>
<dbReference type="SUPFAM" id="SSF161098">
    <property type="entry name" value="MetI-like"/>
    <property type="match status" value="1"/>
</dbReference>